<keyword evidence="1 2" id="KW-0812">Transmembrane</keyword>
<accession>A0A0J1E9C6</accession>
<dbReference type="AlphaFoldDB" id="A0A0J1E9C6"/>
<organism evidence="2 3">
    <name type="scientific">Rhodopirellula islandica</name>
    <dbReference type="NCBI Taxonomy" id="595434"/>
    <lineage>
        <taxon>Bacteria</taxon>
        <taxon>Pseudomonadati</taxon>
        <taxon>Planctomycetota</taxon>
        <taxon>Planctomycetia</taxon>
        <taxon>Pirellulales</taxon>
        <taxon>Pirellulaceae</taxon>
        <taxon>Rhodopirellula</taxon>
    </lineage>
</organism>
<dbReference type="Proteomes" id="UP000036367">
    <property type="component" value="Unassembled WGS sequence"/>
</dbReference>
<name>A0A0J1E9C6_RHOIS</name>
<dbReference type="PATRIC" id="fig|595434.4.peg.5623"/>
<dbReference type="OrthoDB" id="284920at2"/>
<comment type="caution">
    <text evidence="2">The sequence shown here is derived from an EMBL/GenBank/DDBJ whole genome shotgun (WGS) entry which is preliminary data.</text>
</comment>
<reference evidence="2" key="1">
    <citation type="submission" date="2015-05" db="EMBL/GenBank/DDBJ databases">
        <title>Permanent draft genome of Rhodopirellula islandicus K833.</title>
        <authorList>
            <person name="Kizina J."/>
            <person name="Richter M."/>
            <person name="Glockner F.O."/>
            <person name="Harder J."/>
        </authorList>
    </citation>
    <scope>NUCLEOTIDE SEQUENCE [LARGE SCALE GENOMIC DNA]</scope>
    <source>
        <strain evidence="2">K833</strain>
    </source>
</reference>
<gene>
    <name evidence="2" type="ORF">RISK_005920</name>
</gene>
<dbReference type="EMBL" id="LECT01000046">
    <property type="protein sequence ID" value="KLU02094.1"/>
    <property type="molecule type" value="Genomic_DNA"/>
</dbReference>
<evidence type="ECO:0000313" key="2">
    <source>
        <dbReference type="EMBL" id="KLU02094.1"/>
    </source>
</evidence>
<sequence length="83" mass="9706">MIARQRCYRIGGLAGLIALLSIIWLVVLPAYARQPEMRQHLKWLDDRGIDPSAMYYTELDVMDDILAKHRLAELRQESNRPNR</sequence>
<evidence type="ECO:0000313" key="3">
    <source>
        <dbReference type="Proteomes" id="UP000036367"/>
    </source>
</evidence>
<keyword evidence="1" id="KW-0472">Membrane</keyword>
<evidence type="ECO:0000256" key="1">
    <source>
        <dbReference type="SAM" id="Phobius"/>
    </source>
</evidence>
<dbReference type="STRING" id="595434.RISK_005920"/>
<keyword evidence="3" id="KW-1185">Reference proteome</keyword>
<dbReference type="RefSeq" id="WP_047816860.1">
    <property type="nucleotide sequence ID" value="NZ_LECT01000046.1"/>
</dbReference>
<keyword evidence="1" id="KW-1133">Transmembrane helix</keyword>
<feature type="transmembrane region" description="Helical" evidence="1">
    <location>
        <begin position="12"/>
        <end position="32"/>
    </location>
</feature>
<protein>
    <submittedName>
        <fullName evidence="2">Signal peptide and transmembrane protein</fullName>
    </submittedName>
</protein>
<proteinExistence type="predicted"/>